<dbReference type="Proteomes" id="UP000239237">
    <property type="component" value="Unassembled WGS sequence"/>
</dbReference>
<evidence type="ECO:0000313" key="2">
    <source>
        <dbReference type="EMBL" id="SPD91674.1"/>
    </source>
</evidence>
<accession>A0A2N9K8N6</accession>
<evidence type="ECO:0000313" key="3">
    <source>
        <dbReference type="EMBL" id="SPE06953.1"/>
    </source>
</evidence>
<dbReference type="EMBL" id="OKQR01000001">
    <property type="protein sequence ID" value="SPD91674.1"/>
    <property type="molecule type" value="Genomic_DNA"/>
</dbReference>
<protein>
    <submittedName>
        <fullName evidence="3">Uncharacterized protein</fullName>
    </submittedName>
</protein>
<dbReference type="Proteomes" id="UP000237923">
    <property type="component" value="Unassembled WGS sequence"/>
</dbReference>
<dbReference type="EMBL" id="OKQU01000001">
    <property type="protein sequence ID" value="SPE06953.1"/>
    <property type="molecule type" value="Genomic_DNA"/>
</dbReference>
<gene>
    <name evidence="2" type="ORF">LES8486_00658</name>
    <name evidence="3" type="ORF">LES9216_00805</name>
</gene>
<evidence type="ECO:0000313" key="5">
    <source>
        <dbReference type="Proteomes" id="UP000239237"/>
    </source>
</evidence>
<keyword evidence="5" id="KW-1185">Reference proteome</keyword>
<feature type="compositionally biased region" description="Basic and acidic residues" evidence="1">
    <location>
        <begin position="34"/>
        <end position="47"/>
    </location>
</feature>
<feature type="region of interest" description="Disordered" evidence="1">
    <location>
        <begin position="1"/>
        <end position="47"/>
    </location>
</feature>
<organism evidence="3 4">
    <name type="scientific">Leuconostoc suionicum</name>
    <dbReference type="NCBI Taxonomy" id="1511761"/>
    <lineage>
        <taxon>Bacteria</taxon>
        <taxon>Bacillati</taxon>
        <taxon>Bacillota</taxon>
        <taxon>Bacilli</taxon>
        <taxon>Lactobacillales</taxon>
        <taxon>Lactobacillaceae</taxon>
        <taxon>Leuconostoc</taxon>
    </lineage>
</organism>
<sequence length="47" mass="5552">MTENKNKDQNKEEQVKDQKEKIDPKSTAENTNLYEHDPKNADYKKAD</sequence>
<dbReference type="AlphaFoldDB" id="A0A2N9K8N6"/>
<dbReference type="RefSeq" id="WP_165784754.1">
    <property type="nucleotide sequence ID" value="NZ_AP017935.1"/>
</dbReference>
<evidence type="ECO:0000256" key="1">
    <source>
        <dbReference type="SAM" id="MobiDB-lite"/>
    </source>
</evidence>
<reference evidence="3 4" key="1">
    <citation type="submission" date="2018-02" db="EMBL/GenBank/DDBJ databases">
        <authorList>
            <person name="Cohen D.B."/>
            <person name="Kent A.D."/>
        </authorList>
    </citation>
    <scope>NUCLEOTIDE SEQUENCE [LARGE SCALE GENOMIC DNA]</scope>
    <source>
        <strain evidence="3 4">CECT 9216</strain>
    </source>
</reference>
<evidence type="ECO:0000313" key="4">
    <source>
        <dbReference type="Proteomes" id="UP000237923"/>
    </source>
</evidence>
<feature type="compositionally biased region" description="Basic and acidic residues" evidence="1">
    <location>
        <begin position="1"/>
        <end position="26"/>
    </location>
</feature>
<reference evidence="2 5" key="2">
    <citation type="submission" date="2018-02" db="EMBL/GenBank/DDBJ databases">
        <authorList>
            <person name="Rodrigo-Torres L."/>
            <person name="Arahal R. D."/>
            <person name="Lucena T."/>
        </authorList>
    </citation>
    <scope>NUCLEOTIDE SEQUENCE [LARGE SCALE GENOMIC DNA]</scope>
    <source>
        <strain evidence="2 5">CECT 8486</strain>
    </source>
</reference>
<name>A0A2N9K8N6_9LACO</name>
<proteinExistence type="predicted"/>
<dbReference type="GeneID" id="99675178"/>